<keyword evidence="4 9" id="KW-0805">Transcription regulation</keyword>
<dbReference type="PANTHER" id="PTHR31384:SF94">
    <property type="entry name" value="AUXIN RESPONSE FACTOR 17"/>
    <property type="match status" value="1"/>
</dbReference>
<comment type="similarity">
    <text evidence="3 9">Belongs to the ARF family.</text>
</comment>
<evidence type="ECO:0000313" key="11">
    <source>
        <dbReference type="EMBL" id="KAJ6847445.1"/>
    </source>
</evidence>
<organism evidence="11 12">
    <name type="scientific">Iris pallida</name>
    <name type="common">Sweet iris</name>
    <dbReference type="NCBI Taxonomy" id="29817"/>
    <lineage>
        <taxon>Eukaryota</taxon>
        <taxon>Viridiplantae</taxon>
        <taxon>Streptophyta</taxon>
        <taxon>Embryophyta</taxon>
        <taxon>Tracheophyta</taxon>
        <taxon>Spermatophyta</taxon>
        <taxon>Magnoliopsida</taxon>
        <taxon>Liliopsida</taxon>
        <taxon>Asparagales</taxon>
        <taxon>Iridaceae</taxon>
        <taxon>Iridoideae</taxon>
        <taxon>Irideae</taxon>
        <taxon>Iris</taxon>
    </lineage>
</organism>
<evidence type="ECO:0000256" key="9">
    <source>
        <dbReference type="RuleBase" id="RU004561"/>
    </source>
</evidence>
<keyword evidence="5 9" id="KW-0238">DNA-binding</keyword>
<dbReference type="GO" id="GO:0003677">
    <property type="term" value="F:DNA binding"/>
    <property type="evidence" value="ECO:0007669"/>
    <property type="project" value="UniProtKB-KW"/>
</dbReference>
<dbReference type="InterPro" id="IPR044835">
    <property type="entry name" value="ARF_plant"/>
</dbReference>
<dbReference type="SUPFAM" id="SSF101936">
    <property type="entry name" value="DNA-binding pseudobarrel domain"/>
    <property type="match status" value="1"/>
</dbReference>
<dbReference type="GO" id="GO:0009734">
    <property type="term" value="P:auxin-activated signaling pathway"/>
    <property type="evidence" value="ECO:0007669"/>
    <property type="project" value="UniProtKB-KW"/>
</dbReference>
<comment type="function">
    <text evidence="1 9">Auxin response factors (ARFs) are transcriptional factors that bind specifically to the DNA sequence 5'-TGTCTC-3' found in the auxin-responsive promoter elements (AuxREs).</text>
</comment>
<evidence type="ECO:0000256" key="4">
    <source>
        <dbReference type="ARBA" id="ARBA00023015"/>
    </source>
</evidence>
<dbReference type="CDD" id="cd10017">
    <property type="entry name" value="B3_DNA"/>
    <property type="match status" value="1"/>
</dbReference>
<protein>
    <recommendedName>
        <fullName evidence="9">Auxin response factor</fullName>
    </recommendedName>
</protein>
<dbReference type="InterPro" id="IPR003340">
    <property type="entry name" value="B3_DNA-bd"/>
</dbReference>
<evidence type="ECO:0000256" key="3">
    <source>
        <dbReference type="ARBA" id="ARBA00007853"/>
    </source>
</evidence>
<accession>A0AAX6I4N0</accession>
<evidence type="ECO:0000259" key="10">
    <source>
        <dbReference type="PROSITE" id="PS50863"/>
    </source>
</evidence>
<keyword evidence="6 9" id="KW-0804">Transcription</keyword>
<dbReference type="InterPro" id="IPR015300">
    <property type="entry name" value="DNA-bd_pseudobarrel_sf"/>
</dbReference>
<dbReference type="Pfam" id="PF06507">
    <property type="entry name" value="ARF_AD"/>
    <property type="match status" value="1"/>
</dbReference>
<dbReference type="GO" id="GO:0006355">
    <property type="term" value="P:regulation of DNA-templated transcription"/>
    <property type="evidence" value="ECO:0007669"/>
    <property type="project" value="InterPro"/>
</dbReference>
<name>A0AAX6I4N0_IRIPA</name>
<dbReference type="EMBL" id="JANAVB010005398">
    <property type="protein sequence ID" value="KAJ6847445.1"/>
    <property type="molecule type" value="Genomic_DNA"/>
</dbReference>
<dbReference type="FunFam" id="2.40.330.10:FF:000001">
    <property type="entry name" value="Auxin response factor"/>
    <property type="match status" value="1"/>
</dbReference>
<dbReference type="Pfam" id="PF02362">
    <property type="entry name" value="B3"/>
    <property type="match status" value="1"/>
</dbReference>
<dbReference type="Proteomes" id="UP001140949">
    <property type="component" value="Unassembled WGS sequence"/>
</dbReference>
<evidence type="ECO:0000256" key="1">
    <source>
        <dbReference type="ARBA" id="ARBA00003182"/>
    </source>
</evidence>
<dbReference type="Gene3D" id="2.40.330.10">
    <property type="entry name" value="DNA-binding pseudobarrel domain"/>
    <property type="match status" value="1"/>
</dbReference>
<comment type="subcellular location">
    <subcellularLocation>
        <location evidence="2 9">Nucleus</location>
    </subcellularLocation>
</comment>
<dbReference type="PANTHER" id="PTHR31384">
    <property type="entry name" value="AUXIN RESPONSE FACTOR 4-RELATED"/>
    <property type="match status" value="1"/>
</dbReference>
<keyword evidence="7 9" id="KW-0539">Nucleus</keyword>
<evidence type="ECO:0000256" key="8">
    <source>
        <dbReference type="ARBA" id="ARBA00023294"/>
    </source>
</evidence>
<evidence type="ECO:0000256" key="6">
    <source>
        <dbReference type="ARBA" id="ARBA00023163"/>
    </source>
</evidence>
<gene>
    <name evidence="11" type="ORF">M6B38_277550</name>
</gene>
<dbReference type="AlphaFoldDB" id="A0AAX6I4N0"/>
<dbReference type="InterPro" id="IPR010525">
    <property type="entry name" value="ARF_dom"/>
</dbReference>
<dbReference type="Gene3D" id="2.30.30.1040">
    <property type="match status" value="1"/>
</dbReference>
<evidence type="ECO:0000313" key="12">
    <source>
        <dbReference type="Proteomes" id="UP001140949"/>
    </source>
</evidence>
<evidence type="ECO:0000256" key="7">
    <source>
        <dbReference type="ARBA" id="ARBA00023242"/>
    </source>
</evidence>
<evidence type="ECO:0000256" key="5">
    <source>
        <dbReference type="ARBA" id="ARBA00023125"/>
    </source>
</evidence>
<dbReference type="PROSITE" id="PS50863">
    <property type="entry name" value="B3"/>
    <property type="match status" value="1"/>
</dbReference>
<evidence type="ECO:0000256" key="2">
    <source>
        <dbReference type="ARBA" id="ARBA00004123"/>
    </source>
</evidence>
<feature type="domain" description="TF-B3" evidence="10">
    <location>
        <begin position="112"/>
        <end position="219"/>
    </location>
</feature>
<reference evidence="11" key="1">
    <citation type="journal article" date="2023" name="GigaByte">
        <title>Genome assembly of the bearded iris, Iris pallida Lam.</title>
        <authorList>
            <person name="Bruccoleri R.E."/>
            <person name="Oakeley E.J."/>
            <person name="Faust A.M.E."/>
            <person name="Altorfer M."/>
            <person name="Dessus-Babus S."/>
            <person name="Burckhardt D."/>
            <person name="Oertli M."/>
            <person name="Naumann U."/>
            <person name="Petersen F."/>
            <person name="Wong J."/>
        </authorList>
    </citation>
    <scope>NUCLEOTIDE SEQUENCE</scope>
    <source>
        <strain evidence="11">GSM-AAB239-AS_SAM_17_03QT</strain>
    </source>
</reference>
<reference evidence="11" key="2">
    <citation type="submission" date="2023-04" db="EMBL/GenBank/DDBJ databases">
        <authorList>
            <person name="Bruccoleri R.E."/>
            <person name="Oakeley E.J."/>
            <person name="Faust A.-M."/>
            <person name="Dessus-Babus S."/>
            <person name="Altorfer M."/>
            <person name="Burckhardt D."/>
            <person name="Oertli M."/>
            <person name="Naumann U."/>
            <person name="Petersen F."/>
            <person name="Wong J."/>
        </authorList>
    </citation>
    <scope>NUCLEOTIDE SEQUENCE</scope>
    <source>
        <strain evidence="11">GSM-AAB239-AS_SAM_17_03QT</strain>
        <tissue evidence="11">Leaf</tissue>
    </source>
</reference>
<comment type="subunit">
    <text evidence="9">Homodimers and heterodimers.</text>
</comment>
<keyword evidence="12" id="KW-1185">Reference proteome</keyword>
<dbReference type="SMART" id="SM01019">
    <property type="entry name" value="B3"/>
    <property type="match status" value="1"/>
</dbReference>
<sequence length="511" mass="56510">MTVSADHRSLDPHIWRCCAGTSGEIPADGSLVYYFPHGHSEQSSAPLSPSSLPITKPYSLCRVLSVSLLANPDSDEAFAKIRLCPVSAAADPDLDEIIDANDSGDLHEVVSFAKILTPSDANNGGGFSVPRTCADSIFPELDFKADPPVQTLSLKDVQGITWDFRHIYRGTPRRHLLTTGWSRFVNSKKLIAGDSVIFMKKKCHGGSGYELFVGIRRTGRSLGTANLEYMKLEENVDSGFSRNGKGRVPSKLILEATRLMEAGRPFEVMYYPRVGLPEFVIKKEVVERAMSVYWAAGVRVKMSLETEDLSRTRWFQGTVASVEAKDLSAGRLQHSPWRMLQITWDEPEVLQNVRTVNPWQVELISASPHPESPFPDMKKLRVSNCLDLSTEGQGSLASSFFNYNTFPVGMQGARHDTVSSLSNFIPTNTHQFFAENPYGINMFQELNASHSEGTSPPSQETIHQNSLDLFGPSACNPTRNCSKGYFQLFGQTIPIYQPDEDDDSDSVGDEG</sequence>
<keyword evidence="8 9" id="KW-0927">Auxin signaling pathway</keyword>
<dbReference type="GO" id="GO:0005634">
    <property type="term" value="C:nucleus"/>
    <property type="evidence" value="ECO:0007669"/>
    <property type="project" value="UniProtKB-SubCell"/>
</dbReference>
<comment type="caution">
    <text evidence="11">The sequence shown here is derived from an EMBL/GenBank/DDBJ whole genome shotgun (WGS) entry which is preliminary data.</text>
</comment>
<proteinExistence type="inferred from homology"/>